<dbReference type="Proteomes" id="UP000315628">
    <property type="component" value="Unassembled WGS sequence"/>
</dbReference>
<comment type="similarity">
    <text evidence="1">Belongs to the aspartate/glutamate racemases family.</text>
</comment>
<evidence type="ECO:0000313" key="4">
    <source>
        <dbReference type="Proteomes" id="UP000315628"/>
    </source>
</evidence>
<proteinExistence type="inferred from homology"/>
<reference evidence="3 4" key="1">
    <citation type="submission" date="2019-06" db="EMBL/GenBank/DDBJ databases">
        <title>Sequencing the genomes of 1000 actinobacteria strains.</title>
        <authorList>
            <person name="Klenk H.-P."/>
        </authorList>
    </citation>
    <scope>NUCLEOTIDE SEQUENCE [LARGE SCALE GENOMIC DNA]</scope>
    <source>
        <strain evidence="3 4">DSM 18935</strain>
    </source>
</reference>
<dbReference type="PANTHER" id="PTHR21198">
    <property type="entry name" value="GLUTAMATE RACEMASE"/>
    <property type="match status" value="1"/>
</dbReference>
<dbReference type="Gene3D" id="3.40.50.1860">
    <property type="match status" value="2"/>
</dbReference>
<dbReference type="RefSeq" id="WP_144856354.1">
    <property type="nucleotide sequence ID" value="NZ_BAAAYT010000007.1"/>
</dbReference>
<evidence type="ECO:0000313" key="3">
    <source>
        <dbReference type="EMBL" id="TWD15556.1"/>
    </source>
</evidence>
<comment type="caution">
    <text evidence="3">The sequence shown here is derived from an EMBL/GenBank/DDBJ whole genome shotgun (WGS) entry which is preliminary data.</text>
</comment>
<accession>A0A560WDA1</accession>
<dbReference type="InterPro" id="IPR015942">
    <property type="entry name" value="Asp/Glu/hydantoin_racemase"/>
</dbReference>
<dbReference type="GO" id="GO:0047661">
    <property type="term" value="F:amino-acid racemase activity"/>
    <property type="evidence" value="ECO:0007669"/>
    <property type="project" value="InterPro"/>
</dbReference>
<dbReference type="PANTHER" id="PTHR21198:SF7">
    <property type="entry name" value="ASPARTATE-GLUTAMATE RACEMASE FAMILY"/>
    <property type="match status" value="1"/>
</dbReference>
<name>A0A560WDA1_9MICO</name>
<dbReference type="OrthoDB" id="9803739at2"/>
<dbReference type="InterPro" id="IPR001920">
    <property type="entry name" value="Asp/Glu_race"/>
</dbReference>
<dbReference type="NCBIfam" id="TIGR00035">
    <property type="entry name" value="asp_race"/>
    <property type="match status" value="1"/>
</dbReference>
<keyword evidence="2" id="KW-0413">Isomerase</keyword>
<sequence length="230" mass="24800">MRLLGVIGGMGWSASAEYYRLLNEGVEARLGGLHSARVLMHSVDFAPVTDRENAGDWDGMAQILVAAAHSLERGGADGLLLAANTMHAVADQIAGAVDIPFIHIAGSAARRVEAARQRRVGLLATATTMSADFYTGPLQARGLEVILPTEEERDEVDSMIYEELVHGVINDDSRKRFRRVMDGMVDRGAEGVVLAGTELGLLLDQEDCQVPLHDTTAIHVAEALDWMLEG</sequence>
<organism evidence="3 4">
    <name type="scientific">Marihabitans asiaticum</name>
    <dbReference type="NCBI Taxonomy" id="415218"/>
    <lineage>
        <taxon>Bacteria</taxon>
        <taxon>Bacillati</taxon>
        <taxon>Actinomycetota</taxon>
        <taxon>Actinomycetes</taxon>
        <taxon>Micrococcales</taxon>
        <taxon>Intrasporangiaceae</taxon>
        <taxon>Marihabitans</taxon>
    </lineage>
</organism>
<protein>
    <submittedName>
        <fullName evidence="3">Aspartate racemase</fullName>
    </submittedName>
</protein>
<dbReference type="EMBL" id="VIUW01000002">
    <property type="protein sequence ID" value="TWD15556.1"/>
    <property type="molecule type" value="Genomic_DNA"/>
</dbReference>
<dbReference type="InterPro" id="IPR004380">
    <property type="entry name" value="Asp_race"/>
</dbReference>
<keyword evidence="4" id="KW-1185">Reference proteome</keyword>
<evidence type="ECO:0000256" key="1">
    <source>
        <dbReference type="ARBA" id="ARBA00007847"/>
    </source>
</evidence>
<dbReference type="SUPFAM" id="SSF53681">
    <property type="entry name" value="Aspartate/glutamate racemase"/>
    <property type="match status" value="2"/>
</dbReference>
<gene>
    <name evidence="3" type="ORF">FB557_1070</name>
</gene>
<evidence type="ECO:0000256" key="2">
    <source>
        <dbReference type="ARBA" id="ARBA00023235"/>
    </source>
</evidence>
<dbReference type="AlphaFoldDB" id="A0A560WDA1"/>
<dbReference type="Pfam" id="PF01177">
    <property type="entry name" value="Asp_Glu_race"/>
    <property type="match status" value="1"/>
</dbReference>